<evidence type="ECO:0000313" key="3">
    <source>
        <dbReference type="Proteomes" id="UP000249432"/>
    </source>
</evidence>
<protein>
    <submittedName>
        <fullName evidence="2">Malto-oligosyltrehalose synthase</fullName>
    </submittedName>
</protein>
<comment type="caution">
    <text evidence="2">The sequence shown here is derived from an EMBL/GenBank/DDBJ whole genome shotgun (WGS) entry which is preliminary data.</text>
</comment>
<reference evidence="2 3" key="1">
    <citation type="submission" date="2017-08" db="EMBL/GenBank/DDBJ databases">
        <title>Infants hospitalized years apart are colonized by the same room-sourced microbial strains.</title>
        <authorList>
            <person name="Brooks B."/>
            <person name="Olm M.R."/>
            <person name="Firek B.A."/>
            <person name="Baker R."/>
            <person name="Thomas B.C."/>
            <person name="Morowitz M.J."/>
            <person name="Banfield J.F."/>
        </authorList>
    </citation>
    <scope>NUCLEOTIDE SEQUENCE [LARGE SCALE GENOMIC DNA]</scope>
    <source>
        <strain evidence="2">S2_003_000_R1_3</strain>
    </source>
</reference>
<dbReference type="CDD" id="cd11336">
    <property type="entry name" value="AmyAc_MTSase"/>
    <property type="match status" value="1"/>
</dbReference>
<dbReference type="GO" id="GO:0030980">
    <property type="term" value="P:alpha-glucan catabolic process"/>
    <property type="evidence" value="ECO:0007669"/>
    <property type="project" value="TreeGrafter"/>
</dbReference>
<sequence>MPRRSLSATYRLQLRGPDADPHGRSFTFADAKAIVPYLNELGVSHLYLSPILTAPPSSNHNYDVIDPTEVNPALGGREGFEELAQAAHEEGLGIIIDIVPNHLGIDTPKDNPWWWDVLTYGEESRFNSYFDIDWSPGNGADGKLGIPVLGSPDDINAITIVPIDEDNAPAHVEGSGEPCRFLLDYYGNYFPVRPGTEGDDPLDVLSKQRYALRYWRDGVIGYRRFFSVNGLAGIRQEDPVVFEHTHRVLRKLIAAGFIDGVRVDHPDGLADPFGYLSRLRCVVGDHRLLLIEKILGNAEPLDPRLDVDGTTGYDALRELDGIFINRAAEKSLGAIAQERSESTWDSDSYESAIVALKRDVATNELAAEVRRLARAIRHDNWSTIGRDVTDEELTLTVTDVIAHMPVYRADYLSLSRLTSTVIRKMAHDNPERSAALDLMTAGLMSYGEAWTRFAQVCGAVMAKGVEDTAFYRACRLVALQEVGGSPGLFGVSAAEFHLLQSERANLWPRSMTTLTTHDTKRGEDTRARIIELTEIPDDYREFLSGLATRAPAPDPATSLFLIQNIIGVWPSSGRIDSQLIDRLHEYATKAVREAGLHTEWTDVNEEFETSIHEWIDSLFTEETAEFITSFVQKIASSGHIVSLSRKLLQLLAPGIPDIYQGTEFPEDSLVDPDNRRFVDYHLRRAALAEIREAVELGAHVSSPEGPSVDDIPLLPDSQARKIAVTAVALAVRRERPYSFIGASYVPVFAQGPAAHHAIGFARGSRHTDVDVVVLVTRKPLELERSGGWKDTTLSLPAGRWSDRFTGERYSGDIALADLFHQHPYTVLVRDTPSLPDESPR</sequence>
<dbReference type="GO" id="GO:0047470">
    <property type="term" value="F:(1,4)-alpha-D-glucan 1-alpha-D-glucosylmutase activity"/>
    <property type="evidence" value="ECO:0007669"/>
    <property type="project" value="TreeGrafter"/>
</dbReference>
<accession>A0A2W5U3J4</accession>
<feature type="domain" description="Glycosyl hydrolase family 13 catalytic" evidence="1">
    <location>
        <begin position="6"/>
        <end position="691"/>
    </location>
</feature>
<dbReference type="NCBIfam" id="TIGR02401">
    <property type="entry name" value="trehalose_TreY"/>
    <property type="match status" value="1"/>
</dbReference>
<dbReference type="GO" id="GO:0005992">
    <property type="term" value="P:trehalose biosynthetic process"/>
    <property type="evidence" value="ECO:0007669"/>
    <property type="project" value="TreeGrafter"/>
</dbReference>
<dbReference type="Gene3D" id="1.10.150.200">
    <property type="entry name" value="Maltooligosyl trehalose synthase, domain 3"/>
    <property type="match status" value="1"/>
</dbReference>
<dbReference type="EMBL" id="QFRA01000047">
    <property type="protein sequence ID" value="PZR03278.1"/>
    <property type="molecule type" value="Genomic_DNA"/>
</dbReference>
<gene>
    <name evidence="2" type="primary">treY</name>
    <name evidence="2" type="ORF">DI525_10585</name>
</gene>
<evidence type="ECO:0000313" key="2">
    <source>
        <dbReference type="EMBL" id="PZR03278.1"/>
    </source>
</evidence>
<dbReference type="PANTHER" id="PTHR10357:SF216">
    <property type="entry name" value="MALTOOLIGOSYL TREHALOSE SYNTHASE-RELATED"/>
    <property type="match status" value="1"/>
</dbReference>
<evidence type="ECO:0000259" key="1">
    <source>
        <dbReference type="SMART" id="SM00642"/>
    </source>
</evidence>
<dbReference type="InterPro" id="IPR017853">
    <property type="entry name" value="GH"/>
</dbReference>
<dbReference type="PANTHER" id="PTHR10357">
    <property type="entry name" value="ALPHA-AMYLASE FAMILY MEMBER"/>
    <property type="match status" value="1"/>
</dbReference>
<dbReference type="InterPro" id="IPR012767">
    <property type="entry name" value="Trehalose_TreY"/>
</dbReference>
<proteinExistence type="predicted"/>
<dbReference type="InterPro" id="IPR006047">
    <property type="entry name" value="GH13_cat_dom"/>
</dbReference>
<dbReference type="Gene3D" id="1.10.10.470">
    <property type="entry name" value="Maltooligosyl trehalose synthase, domain 4"/>
    <property type="match status" value="1"/>
</dbReference>
<dbReference type="Gene3D" id="3.30.1590.10">
    <property type="entry name" value="Maltooligosyl trehalose synthase, domain 2"/>
    <property type="match status" value="1"/>
</dbReference>
<dbReference type="Gene3D" id="3.20.20.80">
    <property type="entry name" value="Glycosidases"/>
    <property type="match status" value="1"/>
</dbReference>
<dbReference type="Proteomes" id="UP000249432">
    <property type="component" value="Unassembled WGS sequence"/>
</dbReference>
<dbReference type="SMART" id="SM00642">
    <property type="entry name" value="Aamy"/>
    <property type="match status" value="1"/>
</dbReference>
<dbReference type="SUPFAM" id="SSF51445">
    <property type="entry name" value="(Trans)glycosidases"/>
    <property type="match status" value="1"/>
</dbReference>
<organism evidence="2 3">
    <name type="scientific">Corynebacterium kroppenstedtii</name>
    <dbReference type="NCBI Taxonomy" id="161879"/>
    <lineage>
        <taxon>Bacteria</taxon>
        <taxon>Bacillati</taxon>
        <taxon>Actinomycetota</taxon>
        <taxon>Actinomycetes</taxon>
        <taxon>Mycobacteriales</taxon>
        <taxon>Corynebacteriaceae</taxon>
        <taxon>Corynebacterium</taxon>
    </lineage>
</organism>
<dbReference type="AlphaFoldDB" id="A0A2W5U3J4"/>
<dbReference type="InterPro" id="IPR013797">
    <property type="entry name" value="Maltooligo_trehalose_synth_4"/>
</dbReference>
<dbReference type="Pfam" id="PF00128">
    <property type="entry name" value="Alpha-amylase"/>
    <property type="match status" value="1"/>
</dbReference>
<dbReference type="RefSeq" id="WP_303735665.1">
    <property type="nucleotide sequence ID" value="NZ_CAKZHK010000008.1"/>
</dbReference>
<name>A0A2W5U3J4_9CORY</name>